<comment type="similarity">
    <text evidence="1">Belongs to the transferase hexapeptide repeat family.</text>
</comment>
<evidence type="ECO:0000256" key="1">
    <source>
        <dbReference type="ARBA" id="ARBA00007274"/>
    </source>
</evidence>
<evidence type="ECO:0000313" key="9">
    <source>
        <dbReference type="EMBL" id="OYR10117.1"/>
    </source>
</evidence>
<dbReference type="CDD" id="cd03349">
    <property type="entry name" value="LbH_XAT"/>
    <property type="match status" value="1"/>
</dbReference>
<dbReference type="Gene3D" id="2.160.10.10">
    <property type="entry name" value="Hexapeptide repeat proteins"/>
    <property type="match status" value="1"/>
</dbReference>
<comment type="caution">
    <text evidence="9">The sequence shown here is derived from an EMBL/GenBank/DDBJ whole genome shotgun (WGS) entry which is preliminary data.</text>
</comment>
<dbReference type="InterPro" id="IPR001451">
    <property type="entry name" value="Hexapep"/>
</dbReference>
<dbReference type="PANTHER" id="PTHR43300:SF12">
    <property type="entry name" value="CHLORAMPHENICOL ACETYLTRANSFERASE"/>
    <property type="match status" value="1"/>
</dbReference>
<dbReference type="PANTHER" id="PTHR43300">
    <property type="entry name" value="ACETYLTRANSFERASE"/>
    <property type="match status" value="1"/>
</dbReference>
<dbReference type="InterPro" id="IPR050179">
    <property type="entry name" value="Trans_hexapeptide_repeat"/>
</dbReference>
<dbReference type="EMBL" id="NNRK01000034">
    <property type="protein sequence ID" value="OYR10117.1"/>
    <property type="molecule type" value="Genomic_DNA"/>
</dbReference>
<dbReference type="InterPro" id="IPR018357">
    <property type="entry name" value="Hexapep_transf_CS"/>
</dbReference>
<keyword evidence="10" id="KW-1185">Reference proteome</keyword>
<evidence type="ECO:0000256" key="5">
    <source>
        <dbReference type="ARBA" id="ARBA00022737"/>
    </source>
</evidence>
<dbReference type="InterPro" id="IPR011004">
    <property type="entry name" value="Trimer_LpxA-like_sf"/>
</dbReference>
<keyword evidence="4 9" id="KW-0808">Transferase</keyword>
<dbReference type="AlphaFoldDB" id="A0A256F5I2"/>
<dbReference type="Proteomes" id="UP000216345">
    <property type="component" value="Unassembled WGS sequence"/>
</dbReference>
<evidence type="ECO:0000256" key="4">
    <source>
        <dbReference type="ARBA" id="ARBA00022679"/>
    </source>
</evidence>
<dbReference type="PROSITE" id="PS00101">
    <property type="entry name" value="HEXAPEP_TRANSFERASES"/>
    <property type="match status" value="1"/>
</dbReference>
<dbReference type="EC" id="2.3.1.28" evidence="2"/>
<dbReference type="SUPFAM" id="SSF51161">
    <property type="entry name" value="Trimeric LpxA-like enzymes"/>
    <property type="match status" value="1"/>
</dbReference>
<comment type="catalytic activity">
    <reaction evidence="8">
        <text>chloramphenicol + acetyl-CoA = chloramphenicol 3-acetate + CoA</text>
        <dbReference type="Rhea" id="RHEA:18421"/>
        <dbReference type="ChEBI" id="CHEBI:16730"/>
        <dbReference type="ChEBI" id="CHEBI:17698"/>
        <dbReference type="ChEBI" id="CHEBI:57287"/>
        <dbReference type="ChEBI" id="CHEBI:57288"/>
        <dbReference type="EC" id="2.3.1.28"/>
    </reaction>
</comment>
<keyword evidence="5" id="KW-0677">Repeat</keyword>
<evidence type="ECO:0000256" key="7">
    <source>
        <dbReference type="ARBA" id="ARBA00023315"/>
    </source>
</evidence>
<proteinExistence type="inferred from homology"/>
<keyword evidence="6" id="KW-0046">Antibiotic resistance</keyword>
<evidence type="ECO:0000256" key="3">
    <source>
        <dbReference type="ARBA" id="ARBA00020291"/>
    </source>
</evidence>
<evidence type="ECO:0000313" key="10">
    <source>
        <dbReference type="Proteomes" id="UP000216345"/>
    </source>
</evidence>
<dbReference type="RefSeq" id="WP_235818854.1">
    <property type="nucleotide sequence ID" value="NZ_JBHEEL010000001.1"/>
</dbReference>
<gene>
    <name evidence="9" type="ORF">CEV32_2554</name>
</gene>
<name>A0A256F5I2_9HYPH</name>
<keyword evidence="7" id="KW-0012">Acyltransferase</keyword>
<protein>
    <recommendedName>
        <fullName evidence="3">Chloramphenicol acetyltransferase</fullName>
        <ecNumber evidence="2">2.3.1.28</ecNumber>
    </recommendedName>
</protein>
<dbReference type="Pfam" id="PF00132">
    <property type="entry name" value="Hexapep"/>
    <property type="match status" value="1"/>
</dbReference>
<dbReference type="GO" id="GO:0008811">
    <property type="term" value="F:chloramphenicol O-acetyltransferase activity"/>
    <property type="evidence" value="ECO:0007669"/>
    <property type="project" value="UniProtKB-EC"/>
</dbReference>
<reference evidence="9 10" key="1">
    <citation type="submission" date="2017-07" db="EMBL/GenBank/DDBJ databases">
        <title>Phylogenetic study on the rhizospheric bacterium Ochrobactrum sp. A44.</title>
        <authorList>
            <person name="Krzyzanowska D.M."/>
            <person name="Ossowicki A."/>
            <person name="Rajewska M."/>
            <person name="Maciag T."/>
            <person name="Kaczynski Z."/>
            <person name="Czerwicka M."/>
            <person name="Jafra S."/>
        </authorList>
    </citation>
    <scope>NUCLEOTIDE SEQUENCE [LARGE SCALE GENOMIC DNA]</scope>
    <source>
        <strain evidence="9 10">PR17</strain>
    </source>
</reference>
<organism evidence="9 10">
    <name type="scientific">Brucella rhizosphaerae</name>
    <dbReference type="NCBI Taxonomy" id="571254"/>
    <lineage>
        <taxon>Bacteria</taxon>
        <taxon>Pseudomonadati</taxon>
        <taxon>Pseudomonadota</taxon>
        <taxon>Alphaproteobacteria</taxon>
        <taxon>Hyphomicrobiales</taxon>
        <taxon>Brucellaceae</taxon>
        <taxon>Brucella/Ochrobactrum group</taxon>
        <taxon>Brucella</taxon>
    </lineage>
</organism>
<evidence type="ECO:0000256" key="2">
    <source>
        <dbReference type="ARBA" id="ARBA00013235"/>
    </source>
</evidence>
<evidence type="ECO:0000256" key="6">
    <source>
        <dbReference type="ARBA" id="ARBA00023251"/>
    </source>
</evidence>
<sequence length="239" mass="26608">MGHFEKNGPTSFWKVIEAVSFVSLPAKHWSVVELLHKTVKNPNIHVRGKHSYYSNAWTGSFEDSVVRYLYGDEYSLNAWQSQWPVDQLYIGDYVCIGAEAVILMGGNHTHRTDWFSLYPFPDVILDAYKGKGDTHIGDGAWIGMRAMIMPGITIGEGSIIASGAIVTKDVAPYEIVAGNPAVPIRSRFPVAIVDALVNLEIYKWSETKFEAMRAFLCADDIDALVAASTKYDEALRVME</sequence>
<dbReference type="GO" id="GO:0046677">
    <property type="term" value="P:response to antibiotic"/>
    <property type="evidence" value="ECO:0007669"/>
    <property type="project" value="UniProtKB-KW"/>
</dbReference>
<accession>A0A256F5I2</accession>
<evidence type="ECO:0000256" key="8">
    <source>
        <dbReference type="ARBA" id="ARBA00047633"/>
    </source>
</evidence>